<sequence>MKHLNATLLLSLAAICLPGLSMADVTPKQMQAQVELTLQQYLQAHKAGAIKQLRQNAQAPAFSGGEGTQANPYLVKTVDDLKALSKAVEEDKNTFAGKFFRMENDINLQGVEDLRPIGNGFDRTADDPTRIRPFMGTFDGNNHSIRNFTFRNDHYAMFGFFGIVNGATIKNLTIASGKVEGDNIIGGIVGVGMNGTKIINCHTGKDYVVNCHRFYGGGIVGGLIAGAASEIADCTNDAPLTCYLGITGGIAGSNAQDGTKIERCGNRATITEHSTNTGGIIGQIIRSVSIKDCYNTGEVSALNEQGATDGTIGGIIGSTAETNDGSIIEITNCYQAGALIYSSPTLMDPIVPGSFPTTIFNSYYAKMEDGSSYSTGIGVDYDDMKKQEFVNKLNEEEESGIWIIKAGVNNGLPVPENNTTGIRNINQGEQASIAIVNGQIQVNGRYNTLQVYTTDGRLLPLGAQLEKGTYIVRLVSAGKTSTYKVKL</sequence>
<evidence type="ECO:0000313" key="2">
    <source>
        <dbReference type="EMBL" id="MBF0970377.1"/>
    </source>
</evidence>
<accession>A0A929WZ73</accession>
<feature type="signal peptide" evidence="1">
    <location>
        <begin position="1"/>
        <end position="23"/>
    </location>
</feature>
<evidence type="ECO:0000256" key="1">
    <source>
        <dbReference type="SAM" id="SignalP"/>
    </source>
</evidence>
<evidence type="ECO:0000313" key="3">
    <source>
        <dbReference type="Proteomes" id="UP000704068"/>
    </source>
</evidence>
<proteinExistence type="predicted"/>
<dbReference type="AlphaFoldDB" id="A0A929WZ73"/>
<name>A0A929WZ73_9BACT</name>
<gene>
    <name evidence="2" type="ORF">HXK21_04980</name>
</gene>
<feature type="chain" id="PRO_5037388409" evidence="1">
    <location>
        <begin position="24"/>
        <end position="487"/>
    </location>
</feature>
<dbReference type="Gene3D" id="2.160.20.110">
    <property type="match status" value="1"/>
</dbReference>
<dbReference type="EMBL" id="JABZGR010000011">
    <property type="protein sequence ID" value="MBF0970377.1"/>
    <property type="molecule type" value="Genomic_DNA"/>
</dbReference>
<keyword evidence="1" id="KW-0732">Signal</keyword>
<reference evidence="2" key="1">
    <citation type="submission" date="2020-04" db="EMBL/GenBank/DDBJ databases">
        <title>Deep metagenomics examines the oral microbiome during advanced dental caries in children, revealing novel taxa and co-occurrences with host molecules.</title>
        <authorList>
            <person name="Baker J.L."/>
            <person name="Morton J.T."/>
            <person name="Dinis M."/>
            <person name="Alvarez R."/>
            <person name="Tran N.C."/>
            <person name="Knight R."/>
            <person name="Edlund A."/>
        </authorList>
    </citation>
    <scope>NUCLEOTIDE SEQUENCE</scope>
    <source>
        <strain evidence="2">JCVI_34_bin.1</strain>
    </source>
</reference>
<dbReference type="Proteomes" id="UP000704068">
    <property type="component" value="Unassembled WGS sequence"/>
</dbReference>
<organism evidence="2 3">
    <name type="scientific">Alloprevotella tannerae</name>
    <dbReference type="NCBI Taxonomy" id="76122"/>
    <lineage>
        <taxon>Bacteria</taxon>
        <taxon>Pseudomonadati</taxon>
        <taxon>Bacteroidota</taxon>
        <taxon>Bacteroidia</taxon>
        <taxon>Bacteroidales</taxon>
        <taxon>Prevotellaceae</taxon>
        <taxon>Alloprevotella</taxon>
    </lineage>
</organism>
<dbReference type="RefSeq" id="WP_303763747.1">
    <property type="nucleotide sequence ID" value="NZ_JABZGR010000011.1"/>
</dbReference>
<protein>
    <submittedName>
        <fullName evidence="2">T9SS type A sorting domain-containing protein</fullName>
    </submittedName>
</protein>
<comment type="caution">
    <text evidence="2">The sequence shown here is derived from an EMBL/GenBank/DDBJ whole genome shotgun (WGS) entry which is preliminary data.</text>
</comment>